<dbReference type="PANTHER" id="PTHR11559">
    <property type="entry name" value="CARBOXYLESTERASE"/>
    <property type="match status" value="1"/>
</dbReference>
<protein>
    <recommendedName>
        <fullName evidence="2">Carboxylesterase type B domain-containing protein</fullName>
    </recommendedName>
</protein>
<dbReference type="HOGENOM" id="CLU_755498_0_0_11"/>
<dbReference type="EMBL" id="CP005386">
    <property type="protein sequence ID" value="AGL26591.1"/>
    <property type="molecule type" value="Genomic_DNA"/>
</dbReference>
<reference evidence="3 4" key="1">
    <citation type="journal article" date="2013" name="Genome Announc.">
        <title>Whole-Genome Sequences of Four Clinical Isolates of Mycobacterium tuberculosis from Tamil Nadu, South India.</title>
        <authorList>
            <person name="Narayanan S."/>
            <person name="Deshpande U."/>
        </authorList>
    </citation>
    <scope>NUCLEOTIDE SEQUENCE [LARGE SCALE GENOMIC DNA]</scope>
    <source>
        <strain evidence="3 4">CAS/NITR204</strain>
    </source>
</reference>
<dbReference type="Gene3D" id="3.40.50.1820">
    <property type="entry name" value="alpha/beta hydrolase"/>
    <property type="match status" value="2"/>
</dbReference>
<dbReference type="Proteomes" id="UP000013548">
    <property type="component" value="Chromosome"/>
</dbReference>
<evidence type="ECO:0000313" key="3">
    <source>
        <dbReference type="EMBL" id="AGL26591.1"/>
    </source>
</evidence>
<dbReference type="BioCyc" id="MTUB1310114:G13A2-1150-MONOMER"/>
<gene>
    <name evidence="3" type="ORF">J113_07775</name>
</gene>
<dbReference type="AlphaFoldDB" id="R4MF88"/>
<feature type="domain" description="Carboxylesterase type B" evidence="2">
    <location>
        <begin position="256"/>
        <end position="323"/>
    </location>
</feature>
<proteinExistence type="predicted"/>
<evidence type="ECO:0000259" key="2">
    <source>
        <dbReference type="Pfam" id="PF00135"/>
    </source>
</evidence>
<evidence type="ECO:0000256" key="1">
    <source>
        <dbReference type="SAM" id="MobiDB-lite"/>
    </source>
</evidence>
<dbReference type="KEGG" id="mtuc:J113_07775"/>
<evidence type="ECO:0000313" key="4">
    <source>
        <dbReference type="Proteomes" id="UP000013548"/>
    </source>
</evidence>
<dbReference type="InterPro" id="IPR029058">
    <property type="entry name" value="AB_hydrolase_fold"/>
</dbReference>
<name>R4MF88_MYCTX</name>
<feature type="region of interest" description="Disordered" evidence="1">
    <location>
        <begin position="197"/>
        <end position="245"/>
    </location>
</feature>
<organism evidence="3 4">
    <name type="scientific">Mycobacterium tuberculosis CAS/NITR204</name>
    <dbReference type="NCBI Taxonomy" id="1310114"/>
    <lineage>
        <taxon>Bacteria</taxon>
        <taxon>Bacillati</taxon>
        <taxon>Actinomycetota</taxon>
        <taxon>Actinomycetes</taxon>
        <taxon>Mycobacteriales</taxon>
        <taxon>Mycobacteriaceae</taxon>
        <taxon>Mycobacterium</taxon>
        <taxon>Mycobacterium tuberculosis complex</taxon>
    </lineage>
</organism>
<dbReference type="PATRIC" id="fig|1310114.3.peg.1624"/>
<dbReference type="Pfam" id="PF00135">
    <property type="entry name" value="COesterase"/>
    <property type="match status" value="2"/>
</dbReference>
<dbReference type="InterPro" id="IPR002018">
    <property type="entry name" value="CarbesteraseB"/>
</dbReference>
<dbReference type="SUPFAM" id="SSF53474">
    <property type="entry name" value="alpha/beta-Hydrolases"/>
    <property type="match status" value="1"/>
</dbReference>
<feature type="domain" description="Carboxylesterase type B" evidence="2">
    <location>
        <begin position="8"/>
        <end position="196"/>
    </location>
</feature>
<dbReference type="InterPro" id="IPR050309">
    <property type="entry name" value="Type-B_Carboxylest/Lipase"/>
</dbReference>
<sequence>MVVDSCVAESRYGPVRGADDGRVKVWKGIRYAAPPLGDLRFRTPEPPERWTEVADATTFGPACPQPAIPNMPLDLGASQSEDCWSLNIWAPADTEPGDGKPVMVWLHGGAYILGSGSQPLYNGRRLAASGDVVVVTVNYRLGALGFLDLSSFNTSRRRFDSNIGLRDVLAVLRWVADNIAVFGGDPEKVTLFGESARESSRPCSPPRRPRVCSRGDRPELTGDIGLRPGEGSARRGLRPRQAGNRPVRCAQVHEVPTAAILSASSEVFNEVPVRNPGTLAFVPIVDGDLLPDYPVKLAQEGRSHPVPLIIGTNKHESALFRLMRSPLMPITPRDHVDVHPDCRRTARSASANRGADRLRVLAMAAQSTLIEYGYRRRLPDAVGVAR</sequence>
<accession>R4MF88</accession>